<protein>
    <submittedName>
        <fullName evidence="1">Uncharacterized protein</fullName>
    </submittedName>
</protein>
<dbReference type="RefSeq" id="WP_258212955.1">
    <property type="nucleotide sequence ID" value="NZ_JANQBD010000005.1"/>
</dbReference>
<name>A0ABT1YDU3_9BACL</name>
<evidence type="ECO:0000313" key="1">
    <source>
        <dbReference type="EMBL" id="MCR8631354.1"/>
    </source>
</evidence>
<sequence length="111" mass="12863">MAFGISRKELQQWKDAVTRGELAFITHYWIDPRFPDMKTVTKVGCSNLHILSEWCAANGLNPAYIHQRPPFPHFDLMGLKQIEILQKEQLWTHLERFGLAAIAPHSERPLL</sequence>
<accession>A0ABT1YDU3</accession>
<comment type="caution">
    <text evidence="1">The sequence shown here is derived from an EMBL/GenBank/DDBJ whole genome shotgun (WGS) entry which is preliminary data.</text>
</comment>
<dbReference type="Proteomes" id="UP001300012">
    <property type="component" value="Unassembled WGS sequence"/>
</dbReference>
<proteinExistence type="predicted"/>
<keyword evidence="2" id="KW-1185">Reference proteome</keyword>
<evidence type="ECO:0000313" key="2">
    <source>
        <dbReference type="Proteomes" id="UP001300012"/>
    </source>
</evidence>
<organism evidence="1 2">
    <name type="scientific">Paenibacillus radicis</name>
    <name type="common">ex Xue et al. 2023</name>
    <dbReference type="NCBI Taxonomy" id="2972489"/>
    <lineage>
        <taxon>Bacteria</taxon>
        <taxon>Bacillati</taxon>
        <taxon>Bacillota</taxon>
        <taxon>Bacilli</taxon>
        <taxon>Bacillales</taxon>
        <taxon>Paenibacillaceae</taxon>
        <taxon>Paenibacillus</taxon>
    </lineage>
</organism>
<reference evidence="1 2" key="1">
    <citation type="submission" date="2022-08" db="EMBL/GenBank/DDBJ databases">
        <title>Paenibacillus endoradicis sp. nov., Paenibacillus radicibacter sp. nov and Paenibacillus pararadicis sp. nov., three cold-adapted plant growth-promoting bacteria isolated from root of Larix gmelinii in Great Khingan.</title>
        <authorList>
            <person name="Xue H."/>
        </authorList>
    </citation>
    <scope>NUCLEOTIDE SEQUENCE [LARGE SCALE GENOMIC DNA]</scope>
    <source>
        <strain evidence="1 2">N5-1-1-5</strain>
    </source>
</reference>
<gene>
    <name evidence="1" type="ORF">NV381_09085</name>
</gene>
<dbReference type="EMBL" id="JANQBD010000005">
    <property type="protein sequence ID" value="MCR8631354.1"/>
    <property type="molecule type" value="Genomic_DNA"/>
</dbReference>